<evidence type="ECO:0000313" key="2">
    <source>
        <dbReference type="EMBL" id="EDO01356.1"/>
    </source>
</evidence>
<dbReference type="EMBL" id="CH476624">
    <property type="protein sequence ID" value="EDO01356.1"/>
    <property type="molecule type" value="Genomic_DNA"/>
</dbReference>
<keyword evidence="1" id="KW-0732">Signal</keyword>
<proteinExistence type="predicted"/>
<protein>
    <submittedName>
        <fullName evidence="2">Uncharacterized protein</fullName>
    </submittedName>
</protein>
<evidence type="ECO:0000256" key="1">
    <source>
        <dbReference type="SAM" id="SignalP"/>
    </source>
</evidence>
<dbReference type="InParanoid" id="A7EEU0"/>
<dbReference type="GeneID" id="5491373"/>
<accession>A7EEU0</accession>
<organism evidence="2 3">
    <name type="scientific">Sclerotinia sclerotiorum (strain ATCC 18683 / 1980 / Ss-1)</name>
    <name type="common">White mold</name>
    <name type="synonym">Whetzelinia sclerotiorum</name>
    <dbReference type="NCBI Taxonomy" id="665079"/>
    <lineage>
        <taxon>Eukaryota</taxon>
        <taxon>Fungi</taxon>
        <taxon>Dikarya</taxon>
        <taxon>Ascomycota</taxon>
        <taxon>Pezizomycotina</taxon>
        <taxon>Leotiomycetes</taxon>
        <taxon>Helotiales</taxon>
        <taxon>Sclerotiniaceae</taxon>
        <taxon>Sclerotinia</taxon>
    </lineage>
</organism>
<reference evidence="3" key="1">
    <citation type="journal article" date="2011" name="PLoS Genet.">
        <title>Genomic analysis of the necrotrophic fungal pathogens Sclerotinia sclerotiorum and Botrytis cinerea.</title>
        <authorList>
            <person name="Amselem J."/>
            <person name="Cuomo C.A."/>
            <person name="van Kan J.A."/>
            <person name="Viaud M."/>
            <person name="Benito E.P."/>
            <person name="Couloux A."/>
            <person name="Coutinho P.M."/>
            <person name="de Vries R.P."/>
            <person name="Dyer P.S."/>
            <person name="Fillinger S."/>
            <person name="Fournier E."/>
            <person name="Gout L."/>
            <person name="Hahn M."/>
            <person name="Kohn L."/>
            <person name="Lapalu N."/>
            <person name="Plummer K.M."/>
            <person name="Pradier J.M."/>
            <person name="Quevillon E."/>
            <person name="Sharon A."/>
            <person name="Simon A."/>
            <person name="ten Have A."/>
            <person name="Tudzynski B."/>
            <person name="Tudzynski P."/>
            <person name="Wincker P."/>
            <person name="Andrew M."/>
            <person name="Anthouard V."/>
            <person name="Beever R.E."/>
            <person name="Beffa R."/>
            <person name="Benoit I."/>
            <person name="Bouzid O."/>
            <person name="Brault B."/>
            <person name="Chen Z."/>
            <person name="Choquer M."/>
            <person name="Collemare J."/>
            <person name="Cotton P."/>
            <person name="Danchin E.G."/>
            <person name="Da Silva C."/>
            <person name="Gautier A."/>
            <person name="Giraud C."/>
            <person name="Giraud T."/>
            <person name="Gonzalez C."/>
            <person name="Grossetete S."/>
            <person name="Guldener U."/>
            <person name="Henrissat B."/>
            <person name="Howlett B.J."/>
            <person name="Kodira C."/>
            <person name="Kretschmer M."/>
            <person name="Lappartient A."/>
            <person name="Leroch M."/>
            <person name="Levis C."/>
            <person name="Mauceli E."/>
            <person name="Neuveglise C."/>
            <person name="Oeser B."/>
            <person name="Pearson M."/>
            <person name="Poulain J."/>
            <person name="Poussereau N."/>
            <person name="Quesneville H."/>
            <person name="Rascle C."/>
            <person name="Schumacher J."/>
            <person name="Segurens B."/>
            <person name="Sexton A."/>
            <person name="Silva E."/>
            <person name="Sirven C."/>
            <person name="Soanes D.M."/>
            <person name="Talbot N.J."/>
            <person name="Templeton M."/>
            <person name="Yandava C."/>
            <person name="Yarden O."/>
            <person name="Zeng Q."/>
            <person name="Rollins J.A."/>
            <person name="Lebrun M.H."/>
            <person name="Dickman M."/>
        </authorList>
    </citation>
    <scope>NUCLEOTIDE SEQUENCE [LARGE SCALE GENOMIC DNA]</scope>
    <source>
        <strain evidence="3">ATCC 18683 / 1980 / Ss-1</strain>
    </source>
</reference>
<feature type="chain" id="PRO_5002708311" evidence="1">
    <location>
        <begin position="33"/>
        <end position="155"/>
    </location>
</feature>
<keyword evidence="3" id="KW-1185">Reference proteome</keyword>
<dbReference type="HOGENOM" id="CLU_1696547_0_0_1"/>
<dbReference type="AlphaFoldDB" id="A7EEU0"/>
<feature type="signal peptide" evidence="1">
    <location>
        <begin position="1"/>
        <end position="32"/>
    </location>
</feature>
<name>A7EEU0_SCLS1</name>
<dbReference type="KEGG" id="ssl:SS1G_03830"/>
<sequence>MTNEVPRQLRAMMFVFWCRLSLMPLMIEELFGKSTEFQFMRSSSPLATKLVVMKVCIFPLNDKTQTKHKYEEVPWQVMPAPSVEENAQVKWPPKSHKYQFFPNSLTFMMLCHYHYHYNPLLLHHSHHKNYLRSPAERGILWILGAGRQDKGLEYC</sequence>
<gene>
    <name evidence="2" type="ORF">SS1G_03830</name>
</gene>
<dbReference type="RefSeq" id="XP_001595741.1">
    <property type="nucleotide sequence ID" value="XM_001595691.1"/>
</dbReference>
<evidence type="ECO:0000313" key="3">
    <source>
        <dbReference type="Proteomes" id="UP000001312"/>
    </source>
</evidence>
<dbReference type="Proteomes" id="UP000001312">
    <property type="component" value="Unassembled WGS sequence"/>
</dbReference>